<dbReference type="Gene3D" id="3.30.310.50">
    <property type="entry name" value="Alpha-D-phosphohexomutase, C-terminal domain"/>
    <property type="match status" value="1"/>
</dbReference>
<proteinExistence type="inferred from homology"/>
<reference evidence="3" key="1">
    <citation type="submission" date="2017-06" db="EMBL/GenBank/DDBJ databases">
        <authorList>
            <person name="Cremers G."/>
        </authorList>
    </citation>
    <scope>NUCLEOTIDE SEQUENCE [LARGE SCALE GENOMIC DNA]</scope>
</reference>
<organism evidence="2 3">
    <name type="scientific">Candidatus Methanoperedens nitratireducens</name>
    <dbReference type="NCBI Taxonomy" id="1392998"/>
    <lineage>
        <taxon>Archaea</taxon>
        <taxon>Methanobacteriati</taxon>
        <taxon>Methanobacteriota</taxon>
        <taxon>Stenosarchaea group</taxon>
        <taxon>Methanomicrobia</taxon>
        <taxon>Methanosarcinales</taxon>
        <taxon>ANME-2 cluster</taxon>
        <taxon>Candidatus Methanoperedentaceae</taxon>
        <taxon>Candidatus Methanoperedens</taxon>
    </lineage>
</organism>
<dbReference type="OrthoDB" id="8982at2157"/>
<evidence type="ECO:0008006" key="4">
    <source>
        <dbReference type="Google" id="ProtNLM"/>
    </source>
</evidence>
<dbReference type="RefSeq" id="WP_096206155.1">
    <property type="nucleotide sequence ID" value="NZ_FZMP01000182.1"/>
</dbReference>
<accession>A0A284VQA2</accession>
<sequence>MLLLAEFEFNLGGSAGIIYESLLPELEEDYQRTKAELILKDDLIILNVEADDIVSMRAALNGWLRLIRTSCEMSSIASNAQDANYSGYYA</sequence>
<protein>
    <recommendedName>
        <fullName evidence="4">KEOPS complex subunit Pcc1</fullName>
    </recommendedName>
</protein>
<dbReference type="Proteomes" id="UP000218615">
    <property type="component" value="Unassembled WGS sequence"/>
</dbReference>
<dbReference type="EMBL" id="FZMP01000182">
    <property type="protein sequence ID" value="SNQ61470.1"/>
    <property type="molecule type" value="Genomic_DNA"/>
</dbReference>
<evidence type="ECO:0000313" key="2">
    <source>
        <dbReference type="EMBL" id="SNQ61470.1"/>
    </source>
</evidence>
<dbReference type="NCBIfam" id="NF011470">
    <property type="entry name" value="PRK14887.1"/>
    <property type="match status" value="1"/>
</dbReference>
<name>A0A284VQA2_9EURY</name>
<gene>
    <name evidence="2" type="ORF">MNV_370012</name>
</gene>
<dbReference type="InterPro" id="IPR015419">
    <property type="entry name" value="CTAG/Pcc1"/>
</dbReference>
<dbReference type="Pfam" id="PF09341">
    <property type="entry name" value="Pcc1"/>
    <property type="match status" value="1"/>
</dbReference>
<keyword evidence="3" id="KW-1185">Reference proteome</keyword>
<evidence type="ECO:0000256" key="1">
    <source>
        <dbReference type="ARBA" id="ARBA00007073"/>
    </source>
</evidence>
<comment type="similarity">
    <text evidence="1">Belongs to the CTAG/PCC1 family.</text>
</comment>
<dbReference type="AlphaFoldDB" id="A0A284VQA2"/>
<evidence type="ECO:0000313" key="3">
    <source>
        <dbReference type="Proteomes" id="UP000218615"/>
    </source>
</evidence>